<evidence type="ECO:0000313" key="8">
    <source>
        <dbReference type="Proteomes" id="UP000187283"/>
    </source>
</evidence>
<feature type="transmembrane region" description="Helical" evidence="5">
    <location>
        <begin position="295"/>
        <end position="316"/>
    </location>
</feature>
<evidence type="ECO:0000256" key="4">
    <source>
        <dbReference type="ARBA" id="ARBA00023186"/>
    </source>
</evidence>
<keyword evidence="5" id="KW-0472">Membrane</keyword>
<gene>
    <name evidence="7" type="ORF">AYI70_g11454</name>
</gene>
<dbReference type="GO" id="GO:0005739">
    <property type="term" value="C:mitochondrion"/>
    <property type="evidence" value="ECO:0007669"/>
    <property type="project" value="UniProtKB-SubCell"/>
</dbReference>
<reference evidence="7 8" key="1">
    <citation type="submission" date="2017-01" db="EMBL/GenBank/DDBJ databases">
        <authorList>
            <person name="Mah S.A."/>
            <person name="Swanson W.J."/>
            <person name="Moy G.W."/>
            <person name="Vacquier V.D."/>
        </authorList>
    </citation>
    <scope>NUCLEOTIDE SEQUENCE [LARGE SCALE GENOMIC DNA]</scope>
    <source>
        <strain evidence="7 8">GSMNP</strain>
    </source>
</reference>
<keyword evidence="4" id="KW-0143">Chaperone</keyword>
<comment type="subcellular location">
    <subcellularLocation>
        <location evidence="1">Mitochondrion</location>
    </subcellularLocation>
</comment>
<sequence length="348" mass="39287">MFKNAQKRAIELGTGITFTNADPWLRRSEQVLFDFTNNKHEIQNWSKGSDTDIGGFSSVRFDNHFSGAACFHGYLSQKLPQNLKVKRSGYALVQTKAKPSSLDNNGFWDSSQFRFLSIRAKLPSSNIINNNTRRFYINIKCSSIIRQDIYQHSLNFSQLDQWEELVIPFPDFALTSNSVILAAQMEMYRQKILTFGFSCTDMIEGNFKLLISNIKMFNTDRTDARVSDGKSLKFDFSGSIFDTSISASPSITHDHHCILFCFSKWISSTGCLSDPDAKIDHVDSSDTTASFKVPLIILTFVCFIVTLNDLGLIITAKSFDLVPIGKDTVISTSDNVWFHSYPSPIYLS</sequence>
<dbReference type="InterPro" id="IPR013857">
    <property type="entry name" value="NADH-UbQ_OxRdtase-assoc_prot30"/>
</dbReference>
<evidence type="ECO:0000256" key="2">
    <source>
        <dbReference type="ARBA" id="ARBA00007884"/>
    </source>
</evidence>
<keyword evidence="3" id="KW-0496">Mitochondrion</keyword>
<dbReference type="AlphaFoldDB" id="A0A1R1X1S6"/>
<organism evidence="7 8">
    <name type="scientific">Smittium culicis</name>
    <dbReference type="NCBI Taxonomy" id="133412"/>
    <lineage>
        <taxon>Eukaryota</taxon>
        <taxon>Fungi</taxon>
        <taxon>Fungi incertae sedis</taxon>
        <taxon>Zoopagomycota</taxon>
        <taxon>Kickxellomycotina</taxon>
        <taxon>Harpellomycetes</taxon>
        <taxon>Harpellales</taxon>
        <taxon>Legeriomycetaceae</taxon>
        <taxon>Smittium</taxon>
    </lineage>
</organism>
<evidence type="ECO:0000256" key="3">
    <source>
        <dbReference type="ARBA" id="ARBA00023128"/>
    </source>
</evidence>
<dbReference type="InterPro" id="IPR008979">
    <property type="entry name" value="Galactose-bd-like_sf"/>
</dbReference>
<dbReference type="Pfam" id="PF08547">
    <property type="entry name" value="CIA30"/>
    <property type="match status" value="1"/>
</dbReference>
<dbReference type="GO" id="GO:0006120">
    <property type="term" value="P:mitochondrial electron transport, NADH to ubiquinone"/>
    <property type="evidence" value="ECO:0007669"/>
    <property type="project" value="TreeGrafter"/>
</dbReference>
<dbReference type="PANTHER" id="PTHR13194:SF18">
    <property type="entry name" value="COMPLEX I INTERMEDIATE-ASSOCIATED PROTEIN 30, MITOCHONDRIAL"/>
    <property type="match status" value="1"/>
</dbReference>
<name>A0A1R1X1S6_9FUNG</name>
<dbReference type="GO" id="GO:0010257">
    <property type="term" value="P:NADH dehydrogenase complex assembly"/>
    <property type="evidence" value="ECO:0007669"/>
    <property type="project" value="TreeGrafter"/>
</dbReference>
<keyword evidence="8" id="KW-1185">Reference proteome</keyword>
<proteinExistence type="inferred from homology"/>
<keyword evidence="5" id="KW-0812">Transmembrane</keyword>
<dbReference type="STRING" id="133412.A0A1R1X1S6"/>
<accession>A0A1R1X1S6</accession>
<protein>
    <submittedName>
        <fullName evidence="7">Complex I intermediate-associated protein 30, mitochondrial</fullName>
    </submittedName>
</protein>
<comment type="caution">
    <text evidence="7">The sequence shown here is derived from an EMBL/GenBank/DDBJ whole genome shotgun (WGS) entry which is preliminary data.</text>
</comment>
<evidence type="ECO:0000259" key="6">
    <source>
        <dbReference type="Pfam" id="PF08547"/>
    </source>
</evidence>
<dbReference type="Proteomes" id="UP000187283">
    <property type="component" value="Unassembled WGS sequence"/>
</dbReference>
<evidence type="ECO:0000256" key="1">
    <source>
        <dbReference type="ARBA" id="ARBA00004173"/>
    </source>
</evidence>
<evidence type="ECO:0000256" key="5">
    <source>
        <dbReference type="SAM" id="Phobius"/>
    </source>
</evidence>
<dbReference type="PANTHER" id="PTHR13194">
    <property type="entry name" value="COMPLEX I INTERMEDIATE-ASSOCIATED PROTEIN 30"/>
    <property type="match status" value="1"/>
</dbReference>
<dbReference type="GO" id="GO:0051082">
    <property type="term" value="F:unfolded protein binding"/>
    <property type="evidence" value="ECO:0007669"/>
    <property type="project" value="TreeGrafter"/>
</dbReference>
<keyword evidence="5" id="KW-1133">Transmembrane helix</keyword>
<comment type="similarity">
    <text evidence="2">Belongs to the CIA30 family.</text>
</comment>
<dbReference type="OrthoDB" id="42561at2759"/>
<dbReference type="SUPFAM" id="SSF49785">
    <property type="entry name" value="Galactose-binding domain-like"/>
    <property type="match status" value="1"/>
</dbReference>
<dbReference type="EMBL" id="LSSN01005758">
    <property type="protein sequence ID" value="OMJ08570.1"/>
    <property type="molecule type" value="Genomic_DNA"/>
</dbReference>
<feature type="domain" description="NADH:ubiquinone oxidoreductase intermediate-associated protein 30" evidence="6">
    <location>
        <begin position="33"/>
        <end position="211"/>
    </location>
</feature>
<evidence type="ECO:0000313" key="7">
    <source>
        <dbReference type="EMBL" id="OMJ08570.1"/>
    </source>
</evidence>
<dbReference type="InterPro" id="IPR039131">
    <property type="entry name" value="NDUFAF1"/>
</dbReference>